<comment type="similarity">
    <text evidence="1">Belongs to the peptidase C1 family.</text>
</comment>
<name>A0A6P8EJX1_PUNGR</name>
<evidence type="ECO:0000256" key="6">
    <source>
        <dbReference type="ARBA" id="ARBA00023157"/>
    </source>
</evidence>
<evidence type="ECO:0000259" key="7">
    <source>
        <dbReference type="SMART" id="SM00645"/>
    </source>
</evidence>
<keyword evidence="2" id="KW-0645">Protease</keyword>
<evidence type="ECO:0000313" key="10">
    <source>
        <dbReference type="RefSeq" id="XP_031406664.1"/>
    </source>
</evidence>
<evidence type="ECO:0000256" key="3">
    <source>
        <dbReference type="ARBA" id="ARBA00022729"/>
    </source>
</evidence>
<evidence type="ECO:0000256" key="4">
    <source>
        <dbReference type="ARBA" id="ARBA00022801"/>
    </source>
</evidence>
<organism evidence="9 10">
    <name type="scientific">Punica granatum</name>
    <name type="common">Pomegranate</name>
    <dbReference type="NCBI Taxonomy" id="22663"/>
    <lineage>
        <taxon>Eukaryota</taxon>
        <taxon>Viridiplantae</taxon>
        <taxon>Streptophyta</taxon>
        <taxon>Embryophyta</taxon>
        <taxon>Tracheophyta</taxon>
        <taxon>Spermatophyta</taxon>
        <taxon>Magnoliopsida</taxon>
        <taxon>eudicotyledons</taxon>
        <taxon>Gunneridae</taxon>
        <taxon>Pentapetalae</taxon>
        <taxon>rosids</taxon>
        <taxon>malvids</taxon>
        <taxon>Myrtales</taxon>
        <taxon>Lythraceae</taxon>
        <taxon>Punica</taxon>
    </lineage>
</organism>
<dbReference type="InterPro" id="IPR000169">
    <property type="entry name" value="Pept_cys_AS"/>
</dbReference>
<dbReference type="AlphaFoldDB" id="A0A6P8EJX1"/>
<dbReference type="FunFam" id="3.90.70.10:FF:000067">
    <property type="entry name" value="Senescence-specific cysteine protease"/>
    <property type="match status" value="1"/>
</dbReference>
<dbReference type="RefSeq" id="XP_031406664.1">
    <property type="nucleotide sequence ID" value="XM_031550804.1"/>
</dbReference>
<evidence type="ECO:0000256" key="1">
    <source>
        <dbReference type="ARBA" id="ARBA00008455"/>
    </source>
</evidence>
<keyword evidence="6" id="KW-1015">Disulfide bond</keyword>
<feature type="domain" description="Cathepsin propeptide inhibitor" evidence="8">
    <location>
        <begin position="47"/>
        <end position="104"/>
    </location>
</feature>
<sequence>MYLKTMAMILRRDVIAMMIMLQFLGACSSSFFARSSGVSDSVARDRFEQWVAQHGKKYSDEANRENRYKIFRENLQHVEDFNRAGNTSFRLGLNQFSDLTTEEFRATYTITKMTPRTSMNMTGSFRISDDAPVPECVNWVEAGVVTGIRNQGTCGCCWALAAVAAIESIIKMRAGELLDLSEQQLLDCVTDNAGCEGGTMVRAYQYVLDNKISGENQYPYRGAKEDCAAPAPLTQITGFRTVTPSSEADLLRAVAQQPVSVGITASDLFRAYKDGIFRGTDCRNVQNHAVTIVGYGIAPEDGSKYWLLKNSWGDSWGEGGYMRIAREVPDLPQGVCGLATDASFPY</sequence>
<dbReference type="PROSITE" id="PS51257">
    <property type="entry name" value="PROKAR_LIPOPROTEIN"/>
    <property type="match status" value="1"/>
</dbReference>
<dbReference type="GO" id="GO:0008234">
    <property type="term" value="F:cysteine-type peptidase activity"/>
    <property type="evidence" value="ECO:0007669"/>
    <property type="project" value="UniProtKB-KW"/>
</dbReference>
<dbReference type="CDD" id="cd02248">
    <property type="entry name" value="Peptidase_C1A"/>
    <property type="match status" value="1"/>
</dbReference>
<dbReference type="Proteomes" id="UP000515151">
    <property type="component" value="Chromosome 7"/>
</dbReference>
<dbReference type="InterPro" id="IPR038765">
    <property type="entry name" value="Papain-like_cys_pep_sf"/>
</dbReference>
<dbReference type="GO" id="GO:0006508">
    <property type="term" value="P:proteolysis"/>
    <property type="evidence" value="ECO:0007669"/>
    <property type="project" value="UniProtKB-KW"/>
</dbReference>
<keyword evidence="9" id="KW-1185">Reference proteome</keyword>
<keyword evidence="3" id="KW-0732">Signal</keyword>
<dbReference type="OrthoDB" id="615630at2759"/>
<dbReference type="SUPFAM" id="SSF54001">
    <property type="entry name" value="Cysteine proteinases"/>
    <property type="match status" value="1"/>
</dbReference>
<dbReference type="Gene3D" id="3.90.70.10">
    <property type="entry name" value="Cysteine proteinases"/>
    <property type="match status" value="1"/>
</dbReference>
<evidence type="ECO:0000256" key="5">
    <source>
        <dbReference type="ARBA" id="ARBA00022807"/>
    </source>
</evidence>
<reference evidence="10" key="2">
    <citation type="submission" date="2025-08" db="UniProtKB">
        <authorList>
            <consortium name="RefSeq"/>
        </authorList>
    </citation>
    <scope>IDENTIFICATION</scope>
    <source>
        <tissue evidence="10">Leaf</tissue>
    </source>
</reference>
<protein>
    <submittedName>
        <fullName evidence="10">Zingipain-2-like</fullName>
    </submittedName>
</protein>
<dbReference type="SMART" id="SM00848">
    <property type="entry name" value="Inhibitor_I29"/>
    <property type="match status" value="1"/>
</dbReference>
<keyword evidence="5" id="KW-0788">Thiol protease</keyword>
<dbReference type="PRINTS" id="PR00705">
    <property type="entry name" value="PAPAIN"/>
</dbReference>
<dbReference type="SMART" id="SM00645">
    <property type="entry name" value="Pept_C1"/>
    <property type="match status" value="1"/>
</dbReference>
<accession>A0A6P8EJX1</accession>
<dbReference type="PROSITE" id="PS00640">
    <property type="entry name" value="THIOL_PROTEASE_ASN"/>
    <property type="match status" value="1"/>
</dbReference>
<dbReference type="GeneID" id="116215191"/>
<keyword evidence="4" id="KW-0378">Hydrolase</keyword>
<dbReference type="PANTHER" id="PTHR12411">
    <property type="entry name" value="CYSTEINE PROTEASE FAMILY C1-RELATED"/>
    <property type="match status" value="1"/>
</dbReference>
<evidence type="ECO:0000259" key="8">
    <source>
        <dbReference type="SMART" id="SM00848"/>
    </source>
</evidence>
<dbReference type="InterPro" id="IPR013128">
    <property type="entry name" value="Peptidase_C1A"/>
</dbReference>
<evidence type="ECO:0000256" key="2">
    <source>
        <dbReference type="ARBA" id="ARBA00022670"/>
    </source>
</evidence>
<dbReference type="Pfam" id="PF08246">
    <property type="entry name" value="Inhibitor_I29"/>
    <property type="match status" value="1"/>
</dbReference>
<evidence type="ECO:0000313" key="9">
    <source>
        <dbReference type="Proteomes" id="UP000515151"/>
    </source>
</evidence>
<gene>
    <name evidence="10" type="primary">LOC116215191</name>
</gene>
<feature type="domain" description="Peptidase C1A papain C-terminal" evidence="7">
    <location>
        <begin position="133"/>
        <end position="346"/>
    </location>
</feature>
<dbReference type="Pfam" id="PF00112">
    <property type="entry name" value="Peptidase_C1"/>
    <property type="match status" value="1"/>
</dbReference>
<dbReference type="PROSITE" id="PS00139">
    <property type="entry name" value="THIOL_PROTEASE_CYS"/>
    <property type="match status" value="1"/>
</dbReference>
<reference evidence="9" key="1">
    <citation type="journal article" date="2020" name="Plant Biotechnol. J.">
        <title>The pomegranate (Punica granatum L.) draft genome dissects genetic divergence between soft- and hard-seeded cultivars.</title>
        <authorList>
            <person name="Luo X."/>
            <person name="Li H."/>
            <person name="Wu Z."/>
            <person name="Yao W."/>
            <person name="Zhao P."/>
            <person name="Cao D."/>
            <person name="Yu H."/>
            <person name="Li K."/>
            <person name="Poudel K."/>
            <person name="Zhao D."/>
            <person name="Zhang F."/>
            <person name="Xia X."/>
            <person name="Chen L."/>
            <person name="Wang Q."/>
            <person name="Jing D."/>
            <person name="Cao S."/>
        </authorList>
    </citation>
    <scope>NUCLEOTIDE SEQUENCE [LARGE SCALE GENOMIC DNA]</scope>
    <source>
        <strain evidence="9">cv. Tunisia</strain>
    </source>
</reference>
<proteinExistence type="inferred from homology"/>
<dbReference type="InterPro" id="IPR013201">
    <property type="entry name" value="Prot_inhib_I29"/>
</dbReference>
<dbReference type="InterPro" id="IPR025661">
    <property type="entry name" value="Pept_asp_AS"/>
</dbReference>
<dbReference type="InterPro" id="IPR000668">
    <property type="entry name" value="Peptidase_C1A_C"/>
</dbReference>
<dbReference type="InterPro" id="IPR039417">
    <property type="entry name" value="Peptidase_C1A_papain-like"/>
</dbReference>